<keyword evidence="1" id="KW-0732">Signal</keyword>
<sequence>MIEHFAKHLKIAALALSAVFATTSAFAQEIRIGAMREGSSWYVFAATLEQMIEPIFGDNTVEVIARGGGVANPMVVQSGKAEIALSNVATAVWAKSGAPIYEGASAPDIRALVGGLNKVYVGIMAREEFIDAAGTNDFGAIVKSGKPIRLLLKPTGSSAVPAAQMLLEAYGSSFDKVKADGGDVIQVAEAQIADSLRNGNADIYVDTMIRGHPTITEVNLTADMVFLDIPQEAMDLLAENGLTPGEYGPWFDDQKGPNSGANLGTVLIASASLDEEKAYQITKALVENAETMGDAHAAWKFFKPEDAWKPENVGIELHPGAIRYYKERGWM</sequence>
<feature type="signal peptide" evidence="1">
    <location>
        <begin position="1"/>
        <end position="27"/>
    </location>
</feature>
<dbReference type="InterPro" id="IPR011852">
    <property type="entry name" value="TRAP_TAXI"/>
</dbReference>
<dbReference type="NCBIfam" id="TIGR02122">
    <property type="entry name" value="TRAP_TAXI"/>
    <property type="match status" value="1"/>
</dbReference>
<keyword evidence="3" id="KW-1185">Reference proteome</keyword>
<dbReference type="PANTHER" id="PTHR42941">
    <property type="entry name" value="SLL1037 PROTEIN"/>
    <property type="match status" value="1"/>
</dbReference>
<evidence type="ECO:0000313" key="3">
    <source>
        <dbReference type="Proteomes" id="UP001342418"/>
    </source>
</evidence>
<gene>
    <name evidence="2" type="ORF">NTH_00082</name>
</gene>
<dbReference type="Pfam" id="PF16868">
    <property type="entry name" value="NMT1_3"/>
    <property type="match status" value="1"/>
</dbReference>
<dbReference type="RefSeq" id="WP_338528139.1">
    <property type="nucleotide sequence ID" value="NZ_CP030941.1"/>
</dbReference>
<dbReference type="Gene3D" id="3.40.190.10">
    <property type="entry name" value="Periplasmic binding protein-like II"/>
    <property type="match status" value="2"/>
</dbReference>
<dbReference type="SUPFAM" id="SSF53850">
    <property type="entry name" value="Periplasmic binding protein-like II"/>
    <property type="match status" value="1"/>
</dbReference>
<evidence type="ECO:0000256" key="1">
    <source>
        <dbReference type="SAM" id="SignalP"/>
    </source>
</evidence>
<accession>A0ABY5MFF9</accession>
<protein>
    <recommendedName>
        <fullName evidence="4">TRAP transporter substrate-binding protein</fullName>
    </recommendedName>
</protein>
<dbReference type="PANTHER" id="PTHR42941:SF1">
    <property type="entry name" value="SLL1037 PROTEIN"/>
    <property type="match status" value="1"/>
</dbReference>
<reference evidence="2 3" key="1">
    <citation type="submission" date="2018-07" db="EMBL/GenBank/DDBJ databases">
        <title>Genome sequence of Nitratireductor thuwali#1536.</title>
        <authorList>
            <person name="Michoud G."/>
            <person name="Merlino G."/>
            <person name="Sefrji F.O."/>
            <person name="Daffonchio D."/>
        </authorList>
    </citation>
    <scope>NUCLEOTIDE SEQUENCE [LARGE SCALE GENOMIC DNA]</scope>
    <source>
        <strain evidence="3">Nit1536</strain>
    </source>
</reference>
<organism evidence="2 3">
    <name type="scientific">Nitratireductor thuwali</name>
    <dbReference type="NCBI Taxonomy" id="2267699"/>
    <lineage>
        <taxon>Bacteria</taxon>
        <taxon>Pseudomonadati</taxon>
        <taxon>Pseudomonadota</taxon>
        <taxon>Alphaproteobacteria</taxon>
        <taxon>Hyphomicrobiales</taxon>
        <taxon>Phyllobacteriaceae</taxon>
        <taxon>Nitratireductor</taxon>
    </lineage>
</organism>
<evidence type="ECO:0000313" key="2">
    <source>
        <dbReference type="EMBL" id="UUP15644.1"/>
    </source>
</evidence>
<proteinExistence type="predicted"/>
<dbReference type="Proteomes" id="UP001342418">
    <property type="component" value="Chromosome"/>
</dbReference>
<dbReference type="EMBL" id="CP030941">
    <property type="protein sequence ID" value="UUP15644.1"/>
    <property type="molecule type" value="Genomic_DNA"/>
</dbReference>
<feature type="chain" id="PRO_5046486626" description="TRAP transporter substrate-binding protein" evidence="1">
    <location>
        <begin position="28"/>
        <end position="331"/>
    </location>
</feature>
<name>A0ABY5MFF9_9HYPH</name>
<evidence type="ECO:0008006" key="4">
    <source>
        <dbReference type="Google" id="ProtNLM"/>
    </source>
</evidence>